<sequence>MLNRRMASVLVGAAAVMAPVAITAPAQAAPVPHLVRPMASHDQIGSKGTDPRCSATTWKVCLFAGPSTGTGYAYWHTNSAQKSLANYYFAQGTGTNQNTNVQNWAQAISCTNDAVSCTVWSGATYTGNSDAIANASVGILNYTSKHAASLSVS</sequence>
<evidence type="ECO:0000256" key="1">
    <source>
        <dbReference type="SAM" id="SignalP"/>
    </source>
</evidence>
<evidence type="ECO:0000313" key="2">
    <source>
        <dbReference type="EMBL" id="SHM59687.1"/>
    </source>
</evidence>
<accession>A0A1M7K4E0</accession>
<protein>
    <recommendedName>
        <fullName evidence="4">Peptidase inhibitor family I36</fullName>
    </recommendedName>
</protein>
<evidence type="ECO:0008006" key="4">
    <source>
        <dbReference type="Google" id="ProtNLM"/>
    </source>
</evidence>
<feature type="signal peptide" evidence="1">
    <location>
        <begin position="1"/>
        <end position="28"/>
    </location>
</feature>
<name>A0A1M7K4E0_9ACTN</name>
<gene>
    <name evidence="2" type="ORF">SAMN05216499_112131</name>
</gene>
<proteinExistence type="predicted"/>
<organism evidence="2 3">
    <name type="scientific">Actinacidiphila paucisporea</name>
    <dbReference type="NCBI Taxonomy" id="310782"/>
    <lineage>
        <taxon>Bacteria</taxon>
        <taxon>Bacillati</taxon>
        <taxon>Actinomycetota</taxon>
        <taxon>Actinomycetes</taxon>
        <taxon>Kitasatosporales</taxon>
        <taxon>Streptomycetaceae</taxon>
        <taxon>Actinacidiphila</taxon>
    </lineage>
</organism>
<keyword evidence="1" id="KW-0732">Signal</keyword>
<evidence type="ECO:0000313" key="3">
    <source>
        <dbReference type="Proteomes" id="UP000184111"/>
    </source>
</evidence>
<dbReference type="Proteomes" id="UP000184111">
    <property type="component" value="Unassembled WGS sequence"/>
</dbReference>
<reference evidence="2 3" key="1">
    <citation type="submission" date="2016-11" db="EMBL/GenBank/DDBJ databases">
        <authorList>
            <person name="Jaros S."/>
            <person name="Januszkiewicz K."/>
            <person name="Wedrychowicz H."/>
        </authorList>
    </citation>
    <scope>NUCLEOTIDE SEQUENCE [LARGE SCALE GENOMIC DNA]</scope>
    <source>
        <strain evidence="2 3">CGMCC 4.2025</strain>
    </source>
</reference>
<keyword evidence="3" id="KW-1185">Reference proteome</keyword>
<feature type="chain" id="PRO_5013359944" description="Peptidase inhibitor family I36" evidence="1">
    <location>
        <begin position="29"/>
        <end position="153"/>
    </location>
</feature>
<dbReference type="EMBL" id="FRBI01000012">
    <property type="protein sequence ID" value="SHM59687.1"/>
    <property type="molecule type" value="Genomic_DNA"/>
</dbReference>
<dbReference type="AlphaFoldDB" id="A0A1M7K4E0"/>